<feature type="compositionally biased region" description="Basic and acidic residues" evidence="1">
    <location>
        <begin position="128"/>
        <end position="145"/>
    </location>
</feature>
<dbReference type="Proteomes" id="UP000298416">
    <property type="component" value="Unassembled WGS sequence"/>
</dbReference>
<gene>
    <name evidence="2" type="ORF">SASPL_112379</name>
</gene>
<feature type="region of interest" description="Disordered" evidence="1">
    <location>
        <begin position="87"/>
        <end position="155"/>
    </location>
</feature>
<reference evidence="2" key="2">
    <citation type="submission" date="2020-08" db="EMBL/GenBank/DDBJ databases">
        <title>Plant Genome Project.</title>
        <authorList>
            <person name="Zhang R.-G."/>
        </authorList>
    </citation>
    <scope>NUCLEOTIDE SEQUENCE</scope>
    <source>
        <strain evidence="2">Huo1</strain>
        <tissue evidence="2">Leaf</tissue>
    </source>
</reference>
<evidence type="ECO:0000256" key="1">
    <source>
        <dbReference type="SAM" id="MobiDB-lite"/>
    </source>
</evidence>
<dbReference type="OrthoDB" id="8062037at2759"/>
<organism evidence="2">
    <name type="scientific">Salvia splendens</name>
    <name type="common">Scarlet sage</name>
    <dbReference type="NCBI Taxonomy" id="180675"/>
    <lineage>
        <taxon>Eukaryota</taxon>
        <taxon>Viridiplantae</taxon>
        <taxon>Streptophyta</taxon>
        <taxon>Embryophyta</taxon>
        <taxon>Tracheophyta</taxon>
        <taxon>Spermatophyta</taxon>
        <taxon>Magnoliopsida</taxon>
        <taxon>eudicotyledons</taxon>
        <taxon>Gunneridae</taxon>
        <taxon>Pentapetalae</taxon>
        <taxon>asterids</taxon>
        <taxon>lamiids</taxon>
        <taxon>Lamiales</taxon>
        <taxon>Lamiaceae</taxon>
        <taxon>Nepetoideae</taxon>
        <taxon>Mentheae</taxon>
        <taxon>Salviinae</taxon>
        <taxon>Salvia</taxon>
        <taxon>Salvia subgen. Calosphace</taxon>
        <taxon>core Calosphace</taxon>
    </lineage>
</organism>
<reference evidence="2" key="1">
    <citation type="submission" date="2018-01" db="EMBL/GenBank/DDBJ databases">
        <authorList>
            <person name="Mao J.F."/>
        </authorList>
    </citation>
    <scope>NUCLEOTIDE SEQUENCE</scope>
    <source>
        <strain evidence="2">Huo1</strain>
        <tissue evidence="2">Leaf</tissue>
    </source>
</reference>
<protein>
    <submittedName>
        <fullName evidence="2">Uncharacterized protein</fullName>
    </submittedName>
</protein>
<comment type="caution">
    <text evidence="2">The sequence shown here is derived from an EMBL/GenBank/DDBJ whole genome shotgun (WGS) entry which is preliminary data.</text>
</comment>
<dbReference type="EMBL" id="PNBA02000004">
    <property type="protein sequence ID" value="KAG6428130.1"/>
    <property type="molecule type" value="Genomic_DNA"/>
</dbReference>
<keyword evidence="3" id="KW-1185">Reference proteome</keyword>
<evidence type="ECO:0000313" key="2">
    <source>
        <dbReference type="EMBL" id="KAG6428130.1"/>
    </source>
</evidence>
<accession>A0A8X8Y829</accession>
<evidence type="ECO:0000313" key="3">
    <source>
        <dbReference type="Proteomes" id="UP000298416"/>
    </source>
</evidence>
<proteinExistence type="predicted"/>
<sequence length="155" mass="17515">MIAPIVHYNHNNVVHPPNYGANILANTWTNDPLSADTLLRDYGSNSTQQIRLDPSISRTNGGEVMAQYRRTRFHYNPPISTMVNTESRYRRREEITSASTNRTGYNSLPSNGSYNGPSLELTLTTNPSEDRSQEEQNGRHEDRSGHGTNLGFRYS</sequence>
<feature type="compositionally biased region" description="Polar residues" evidence="1">
    <location>
        <begin position="96"/>
        <end position="127"/>
    </location>
</feature>
<name>A0A8X8Y829_SALSN</name>
<dbReference type="AlphaFoldDB" id="A0A8X8Y829"/>